<keyword evidence="1" id="KW-1133">Transmembrane helix</keyword>
<accession>A0A8S5MYX2</accession>
<keyword evidence="1" id="KW-0472">Membrane</keyword>
<evidence type="ECO:0000313" key="2">
    <source>
        <dbReference type="EMBL" id="DAD87075.1"/>
    </source>
</evidence>
<proteinExistence type="predicted"/>
<organism evidence="2">
    <name type="scientific">Myoviridae sp. ctWaE18</name>
    <dbReference type="NCBI Taxonomy" id="2826662"/>
    <lineage>
        <taxon>Viruses</taxon>
        <taxon>Duplodnaviria</taxon>
        <taxon>Heunggongvirae</taxon>
        <taxon>Uroviricota</taxon>
        <taxon>Caudoviricetes</taxon>
    </lineage>
</organism>
<sequence length="35" mass="3840">MSSSSVIHIVIYIDGIPVASTLPSLFFKISLFDKI</sequence>
<name>A0A8S5MYX2_9CAUD</name>
<evidence type="ECO:0000256" key="1">
    <source>
        <dbReference type="SAM" id="Phobius"/>
    </source>
</evidence>
<dbReference type="EMBL" id="BK015013">
    <property type="protein sequence ID" value="DAD87075.1"/>
    <property type="molecule type" value="Genomic_DNA"/>
</dbReference>
<protein>
    <submittedName>
        <fullName evidence="2">Germination protein</fullName>
    </submittedName>
</protein>
<keyword evidence="1" id="KW-0812">Transmembrane</keyword>
<reference evidence="2" key="1">
    <citation type="journal article" date="2021" name="Proc. Natl. Acad. Sci. U.S.A.">
        <title>A Catalog of Tens of Thousands of Viruses from Human Metagenomes Reveals Hidden Associations with Chronic Diseases.</title>
        <authorList>
            <person name="Tisza M.J."/>
            <person name="Buck C.B."/>
        </authorList>
    </citation>
    <scope>NUCLEOTIDE SEQUENCE</scope>
    <source>
        <strain evidence="2">CtWaE18</strain>
    </source>
</reference>
<feature type="transmembrane region" description="Helical" evidence="1">
    <location>
        <begin position="6"/>
        <end position="27"/>
    </location>
</feature>